<dbReference type="EMBL" id="OL549191">
    <property type="protein sequence ID" value="UIW13460.1"/>
    <property type="molecule type" value="Genomic_DNA"/>
</dbReference>
<evidence type="ECO:0000259" key="3">
    <source>
        <dbReference type="PROSITE" id="PS50164"/>
    </source>
</evidence>
<keyword evidence="4" id="KW-0255">Endonuclease</keyword>
<reference evidence="4" key="1">
    <citation type="submission" date="2021-11" db="EMBL/GenBank/DDBJ databases">
        <authorList>
            <person name="Furlong K.P."/>
            <person name="Ghanmi N."/>
            <person name="Islam M.S."/>
            <person name="Jung D."/>
            <person name="Madani M.T."/>
            <person name="Petrova A."/>
            <person name="Ristovski M."/>
            <person name="Salikini A."/>
            <person name="Uppal M."/>
            <person name="Tran A."/>
            <person name="Tremblay V."/>
            <person name="Williams E."/>
            <person name="Giles L."/>
            <person name="McCarthy L."/>
            <person name="Wheaton K.A."/>
            <person name="Chan K."/>
            <person name="Rudner A.D."/>
            <person name="Beyer A.R."/>
            <person name="Chong R.A."/>
            <person name="Edgington N.P."/>
            <person name="Freise A.C."/>
            <person name="Garcia Costas A.M."/>
            <person name="Gibb B.P."/>
            <person name="Klyczek K.K."/>
            <person name="Swerdlow S.J."/>
            <person name="Garlena R.A."/>
            <person name="Russell D.A."/>
            <person name="Jacobs-Sera D."/>
            <person name="Hatfull G.F."/>
        </authorList>
    </citation>
    <scope>NUCLEOTIDE SEQUENCE</scope>
</reference>
<dbReference type="RefSeq" id="YP_010677748.1">
    <property type="nucleotide sequence ID" value="NC_071025.1"/>
</dbReference>
<feature type="domain" description="GIY-YIG" evidence="3">
    <location>
        <begin position="151"/>
        <end position="226"/>
    </location>
</feature>
<evidence type="ECO:0000256" key="1">
    <source>
        <dbReference type="ARBA" id="ARBA00001946"/>
    </source>
</evidence>
<dbReference type="GO" id="GO:0004519">
    <property type="term" value="F:endonuclease activity"/>
    <property type="evidence" value="ECO:0007669"/>
    <property type="project" value="UniProtKB-KW"/>
</dbReference>
<keyword evidence="5" id="KW-1185">Reference proteome</keyword>
<protein>
    <submittedName>
        <fullName evidence="4">G-I-Y Y-I-G endonuclease</fullName>
    </submittedName>
</protein>
<dbReference type="Proteomes" id="UP001200073">
    <property type="component" value="Segment"/>
</dbReference>
<dbReference type="PROSITE" id="PS50164">
    <property type="entry name" value="GIY_YIG"/>
    <property type="match status" value="1"/>
</dbReference>
<dbReference type="InterPro" id="IPR000305">
    <property type="entry name" value="GIY-YIG_endonuc"/>
</dbReference>
<dbReference type="GeneID" id="77954132"/>
<evidence type="ECO:0000313" key="4">
    <source>
        <dbReference type="EMBL" id="UIW13460.1"/>
    </source>
</evidence>
<dbReference type="Gene3D" id="3.40.1440.10">
    <property type="entry name" value="GIY-YIG endonuclease"/>
    <property type="match status" value="1"/>
</dbReference>
<comment type="cofactor">
    <cofactor evidence="1">
        <name>Mg(2+)</name>
        <dbReference type="ChEBI" id="CHEBI:18420"/>
    </cofactor>
</comment>
<gene>
    <name evidence="4" type="primary">45</name>
    <name evidence="4" type="ORF">SEA_AMYEV_45</name>
</gene>
<dbReference type="InterPro" id="IPR035901">
    <property type="entry name" value="GIY-YIG_endonuc_sf"/>
</dbReference>
<keyword evidence="4" id="KW-0540">Nuclease</keyword>
<name>A0AA48Y3U7_9CAUD</name>
<proteinExistence type="predicted"/>
<evidence type="ECO:0000256" key="2">
    <source>
        <dbReference type="ARBA" id="ARBA00022842"/>
    </source>
</evidence>
<dbReference type="SUPFAM" id="SSF82771">
    <property type="entry name" value="GIY-YIG endonuclease"/>
    <property type="match status" value="1"/>
</dbReference>
<keyword evidence="4" id="KW-0378">Hydrolase</keyword>
<keyword evidence="2" id="KW-0460">Magnesium</keyword>
<organism evidence="4 5">
    <name type="scientific">Arthrobacter phage Amyev</name>
    <dbReference type="NCBI Taxonomy" id="2832315"/>
    <lineage>
        <taxon>Viruses</taxon>
        <taxon>Duplodnaviria</taxon>
        <taxon>Heunggongvirae</taxon>
        <taxon>Uroviricota</taxon>
        <taxon>Caudoviricetes</taxon>
        <taxon>Casidaviridae</taxon>
        <taxon>Yangvirus</taxon>
        <taxon>Yangvirus amyev</taxon>
    </lineage>
</organism>
<sequence>MSLTLAEALAAPRIEGTFKLSNYDYELFCDVCKGYLVAKDRAALVASRAPHTLCPDHFGAWLARQEERDLEARYARDAVDGPLVCKECGTRYRYRYDSFARTSDGSTPSNCRKCGPIVRERREAERQARREQKARELAATPRKTRYHGPGRLAYVYRLFDADGALLYVGKTYSVSARLFTGETAHSKTKKWFSRVASVRVAAYKSDADALEAEAWAIQREAPRFNVAQPKPRKPRVPRKIAAYEGAL</sequence>
<accession>A0AA48Y3U7</accession>
<dbReference type="KEGG" id="vg:77954132"/>
<evidence type="ECO:0000313" key="5">
    <source>
        <dbReference type="Proteomes" id="UP001200073"/>
    </source>
</evidence>